<feature type="domain" description="Histidine kinase/HSP90-like ATPase" evidence="2">
    <location>
        <begin position="41"/>
        <end position="146"/>
    </location>
</feature>
<dbReference type="PANTHER" id="PTHR35526:SF3">
    <property type="entry name" value="ANTI-SIGMA-F FACTOR RSBW"/>
    <property type="match status" value="1"/>
</dbReference>
<evidence type="ECO:0000256" key="1">
    <source>
        <dbReference type="ARBA" id="ARBA00022527"/>
    </source>
</evidence>
<keyword evidence="1" id="KW-0418">Kinase</keyword>
<dbReference type="InterPro" id="IPR036890">
    <property type="entry name" value="HATPase_C_sf"/>
</dbReference>
<organism evidence="3 4">
    <name type="scientific">Actinomadura barringtoniae</name>
    <dbReference type="NCBI Taxonomy" id="1427535"/>
    <lineage>
        <taxon>Bacteria</taxon>
        <taxon>Bacillati</taxon>
        <taxon>Actinomycetota</taxon>
        <taxon>Actinomycetes</taxon>
        <taxon>Streptosporangiales</taxon>
        <taxon>Thermomonosporaceae</taxon>
        <taxon>Actinomadura</taxon>
    </lineage>
</organism>
<dbReference type="InterPro" id="IPR003594">
    <property type="entry name" value="HATPase_dom"/>
</dbReference>
<dbReference type="RefSeq" id="WP_208262398.1">
    <property type="nucleotide sequence ID" value="NZ_JAGEOJ010000025.1"/>
</dbReference>
<proteinExistence type="predicted"/>
<comment type="caution">
    <text evidence="3">The sequence shown here is derived from an EMBL/GenBank/DDBJ whole genome shotgun (WGS) entry which is preliminary data.</text>
</comment>
<dbReference type="GO" id="GO:0005524">
    <property type="term" value="F:ATP binding"/>
    <property type="evidence" value="ECO:0007669"/>
    <property type="project" value="UniProtKB-KW"/>
</dbReference>
<name>A0A939PSW7_9ACTN</name>
<dbReference type="EMBL" id="JAGEOJ010000025">
    <property type="protein sequence ID" value="MBO2454186.1"/>
    <property type="molecule type" value="Genomic_DNA"/>
</dbReference>
<dbReference type="AlphaFoldDB" id="A0A939PSW7"/>
<keyword evidence="3" id="KW-0547">Nucleotide-binding</keyword>
<keyword evidence="4" id="KW-1185">Reference proteome</keyword>
<keyword evidence="3" id="KW-0067">ATP-binding</keyword>
<protein>
    <submittedName>
        <fullName evidence="3">ATP-binding protein</fullName>
    </submittedName>
</protein>
<evidence type="ECO:0000259" key="2">
    <source>
        <dbReference type="Pfam" id="PF13581"/>
    </source>
</evidence>
<dbReference type="GO" id="GO:0004674">
    <property type="term" value="F:protein serine/threonine kinase activity"/>
    <property type="evidence" value="ECO:0007669"/>
    <property type="project" value="UniProtKB-KW"/>
</dbReference>
<evidence type="ECO:0000313" key="3">
    <source>
        <dbReference type="EMBL" id="MBO2454186.1"/>
    </source>
</evidence>
<dbReference type="SUPFAM" id="SSF55874">
    <property type="entry name" value="ATPase domain of HSP90 chaperone/DNA topoisomerase II/histidine kinase"/>
    <property type="match status" value="1"/>
</dbReference>
<dbReference type="CDD" id="cd16936">
    <property type="entry name" value="HATPase_RsbW-like"/>
    <property type="match status" value="1"/>
</dbReference>
<dbReference type="PANTHER" id="PTHR35526">
    <property type="entry name" value="ANTI-SIGMA-F FACTOR RSBW-RELATED"/>
    <property type="match status" value="1"/>
</dbReference>
<dbReference type="Proteomes" id="UP000669179">
    <property type="component" value="Unassembled WGS sequence"/>
</dbReference>
<evidence type="ECO:0000313" key="4">
    <source>
        <dbReference type="Proteomes" id="UP000669179"/>
    </source>
</evidence>
<accession>A0A939PSW7</accession>
<sequence>MQQHNQQPDQQHIQRGKIGYGSAVEWLQGGKMTWRRAYPGRLDQVKVARDFAVYLFTGSGHEDQVAFIVTELVTNALRHTRSGEHGGWFGVDLTYADLAYIAVTDQGGSQVPGVMPAPPEGEIRDHGHGLRGVQNMAIALGIHGNPAYGHTVWADLSITQNQATRDGLAVALAS</sequence>
<dbReference type="Gene3D" id="3.30.565.10">
    <property type="entry name" value="Histidine kinase-like ATPase, C-terminal domain"/>
    <property type="match status" value="1"/>
</dbReference>
<reference evidence="3" key="1">
    <citation type="submission" date="2021-03" db="EMBL/GenBank/DDBJ databases">
        <authorList>
            <person name="Kanchanasin P."/>
            <person name="Saeng-In P."/>
            <person name="Phongsopitanun W."/>
            <person name="Yuki M."/>
            <person name="Kudo T."/>
            <person name="Ohkuma M."/>
            <person name="Tanasupawat S."/>
        </authorList>
    </citation>
    <scope>NUCLEOTIDE SEQUENCE</scope>
    <source>
        <strain evidence="3">GKU 128</strain>
    </source>
</reference>
<dbReference type="Pfam" id="PF13581">
    <property type="entry name" value="HATPase_c_2"/>
    <property type="match status" value="1"/>
</dbReference>
<dbReference type="InterPro" id="IPR050267">
    <property type="entry name" value="Anti-sigma-factor_SerPK"/>
</dbReference>
<gene>
    <name evidence="3" type="ORF">J4573_44360</name>
</gene>
<keyword evidence="1" id="KW-0808">Transferase</keyword>
<keyword evidence="1" id="KW-0723">Serine/threonine-protein kinase</keyword>